<evidence type="ECO:0000256" key="5">
    <source>
        <dbReference type="ARBA" id="ARBA00022723"/>
    </source>
</evidence>
<dbReference type="CDD" id="cd04385">
    <property type="entry name" value="RhoGAP_ARAP"/>
    <property type="match status" value="1"/>
</dbReference>
<dbReference type="Gene3D" id="3.10.20.90">
    <property type="entry name" value="Phosphatidylinositol 3-kinase Catalytic Subunit, Chain A, domain 1"/>
    <property type="match status" value="1"/>
</dbReference>
<dbReference type="PRINTS" id="PR00405">
    <property type="entry name" value="REVINTRACTNG"/>
</dbReference>
<dbReference type="SUPFAM" id="SSF50729">
    <property type="entry name" value="PH domain-like"/>
    <property type="match status" value="5"/>
</dbReference>
<dbReference type="FunCoup" id="L5K522">
    <property type="interactions" value="95"/>
</dbReference>
<evidence type="ECO:0000313" key="20">
    <source>
        <dbReference type="Proteomes" id="UP000010552"/>
    </source>
</evidence>
<evidence type="ECO:0000256" key="10">
    <source>
        <dbReference type="ARBA" id="ARBA00073336"/>
    </source>
</evidence>
<comment type="function">
    <text evidence="9">Phosphatidylinositol 3,4,5-trisphosphate-dependent GTPase-activating protein that modulates actin cytoskeleton remodeling by regulating ARF and RHO family members. Is activated by phosphatidylinositol 3,4,5-trisphosphate (PtdIns(3,4,5)P3) binding. Can be activated by phosphatidylinositol 3,4-bisphosphate (PtdIns(3,4,5)P2) binding, albeit with lower efficiency.</text>
</comment>
<dbReference type="InterPro" id="IPR000198">
    <property type="entry name" value="RhoGAP_dom"/>
</dbReference>
<dbReference type="Pfam" id="PF00169">
    <property type="entry name" value="PH"/>
    <property type="match status" value="3"/>
</dbReference>
<dbReference type="FunFam" id="1.10.555.10:FF:000019">
    <property type="entry name" value="Arf-GAP with Rho-GAP domain, ANK repeat and PH domain-containing protein 3"/>
    <property type="match status" value="1"/>
</dbReference>
<dbReference type="CDD" id="cd13257">
    <property type="entry name" value="PH4_ARAP"/>
    <property type="match status" value="1"/>
</dbReference>
<feature type="domain" description="PH" evidence="14">
    <location>
        <begin position="539"/>
        <end position="631"/>
    </location>
</feature>
<dbReference type="InterPro" id="IPR008936">
    <property type="entry name" value="Rho_GTPase_activation_prot"/>
</dbReference>
<dbReference type="PROSITE" id="PS50238">
    <property type="entry name" value="RHOGAP"/>
    <property type="match status" value="1"/>
</dbReference>
<organism evidence="19 20">
    <name type="scientific">Pteropus alecto</name>
    <name type="common">Black flying fox</name>
    <dbReference type="NCBI Taxonomy" id="9402"/>
    <lineage>
        <taxon>Eukaryota</taxon>
        <taxon>Metazoa</taxon>
        <taxon>Chordata</taxon>
        <taxon>Craniata</taxon>
        <taxon>Vertebrata</taxon>
        <taxon>Euteleostomi</taxon>
        <taxon>Mammalia</taxon>
        <taxon>Eutheria</taxon>
        <taxon>Laurasiatheria</taxon>
        <taxon>Chiroptera</taxon>
        <taxon>Yinpterochiroptera</taxon>
        <taxon>Pteropodoidea</taxon>
        <taxon>Pteropodidae</taxon>
        <taxon>Pteropodinae</taxon>
        <taxon>Pteropus</taxon>
    </lineage>
</organism>
<dbReference type="InterPro" id="IPR001849">
    <property type="entry name" value="PH_domain"/>
</dbReference>
<evidence type="ECO:0000259" key="14">
    <source>
        <dbReference type="PROSITE" id="PS50003"/>
    </source>
</evidence>
<dbReference type="CDD" id="cd09490">
    <property type="entry name" value="SAM_Arap1_2_3"/>
    <property type="match status" value="1"/>
</dbReference>
<dbReference type="GO" id="GO:0007165">
    <property type="term" value="P:signal transduction"/>
    <property type="evidence" value="ECO:0007669"/>
    <property type="project" value="InterPro"/>
</dbReference>
<dbReference type="eggNOG" id="KOG1117">
    <property type="taxonomic scope" value="Eukaryota"/>
</dbReference>
<evidence type="ECO:0000256" key="11">
    <source>
        <dbReference type="ARBA" id="ARBA00083561"/>
    </source>
</evidence>
<reference evidence="20" key="1">
    <citation type="journal article" date="2013" name="Science">
        <title>Comparative analysis of bat genomes provides insight into the evolution of flight and immunity.</title>
        <authorList>
            <person name="Zhang G."/>
            <person name="Cowled C."/>
            <person name="Shi Z."/>
            <person name="Huang Z."/>
            <person name="Bishop-Lilly K.A."/>
            <person name="Fang X."/>
            <person name="Wynne J.W."/>
            <person name="Xiong Z."/>
            <person name="Baker M.L."/>
            <person name="Zhao W."/>
            <person name="Tachedjian M."/>
            <person name="Zhu Y."/>
            <person name="Zhou P."/>
            <person name="Jiang X."/>
            <person name="Ng J."/>
            <person name="Yang L."/>
            <person name="Wu L."/>
            <person name="Xiao J."/>
            <person name="Feng Y."/>
            <person name="Chen Y."/>
            <person name="Sun X."/>
            <person name="Zhang Y."/>
            <person name="Marsh G.A."/>
            <person name="Crameri G."/>
            <person name="Broder C.C."/>
            <person name="Frey K.G."/>
            <person name="Wang L.F."/>
            <person name="Wang J."/>
        </authorList>
    </citation>
    <scope>NUCLEOTIDE SEQUENCE [LARGE SCALE GENOMIC DNA]</scope>
</reference>
<dbReference type="STRING" id="9402.L5K522"/>
<feature type="domain" description="Arf-GAP" evidence="16">
    <location>
        <begin position="733"/>
        <end position="868"/>
    </location>
</feature>
<feature type="domain" description="Rho-GAP" evidence="18">
    <location>
        <begin position="1173"/>
        <end position="1354"/>
    </location>
</feature>
<dbReference type="Gene3D" id="1.10.555.10">
    <property type="entry name" value="Rho GTPase activation protein"/>
    <property type="match status" value="1"/>
</dbReference>
<feature type="region of interest" description="Disordered" evidence="13">
    <location>
        <begin position="1587"/>
        <end position="1607"/>
    </location>
</feature>
<dbReference type="CDD" id="cd17227">
    <property type="entry name" value="RA_ARAP2"/>
    <property type="match status" value="1"/>
</dbReference>
<dbReference type="FunFam" id="2.30.29.30:FF:000224">
    <property type="entry name" value="arf-GAP with Rho-GAP domain, ANK repeat and PH domain-containing protein 2"/>
    <property type="match status" value="1"/>
</dbReference>
<dbReference type="SUPFAM" id="SSF48350">
    <property type="entry name" value="GTPase activation domain, GAP"/>
    <property type="match status" value="1"/>
</dbReference>
<dbReference type="GO" id="GO:0005737">
    <property type="term" value="C:cytoplasm"/>
    <property type="evidence" value="ECO:0007669"/>
    <property type="project" value="UniProtKB-SubCell"/>
</dbReference>
<accession>L5K522</accession>
<protein>
    <recommendedName>
        <fullName evidence="10">Arf-GAP with Rho-GAP domain, ANK repeat and PH domain-containing protein 2</fullName>
    </recommendedName>
    <alternativeName>
        <fullName evidence="11">Centaurin-delta-1</fullName>
    </alternativeName>
</protein>
<dbReference type="Pfam" id="PF01412">
    <property type="entry name" value="ArfGap"/>
    <property type="match status" value="1"/>
</dbReference>
<evidence type="ECO:0000313" key="19">
    <source>
        <dbReference type="EMBL" id="ELK06432.1"/>
    </source>
</evidence>
<dbReference type="InterPro" id="IPR001164">
    <property type="entry name" value="ArfGAP_dom"/>
</dbReference>
<dbReference type="FunFam" id="2.30.29.30:FF:000316">
    <property type="entry name" value="Arf-GAP with Rho-GAP domain, ANK repeat and PH domain-containing protein 2"/>
    <property type="match status" value="1"/>
</dbReference>
<feature type="domain" description="Ras-associating" evidence="17">
    <location>
        <begin position="1383"/>
        <end position="1477"/>
    </location>
</feature>
<dbReference type="Pfam" id="PF00788">
    <property type="entry name" value="RA"/>
    <property type="match status" value="1"/>
</dbReference>
<dbReference type="SMART" id="SM00233">
    <property type="entry name" value="PH"/>
    <property type="match status" value="5"/>
</dbReference>
<feature type="region of interest" description="Disordered" evidence="13">
    <location>
        <begin position="367"/>
        <end position="386"/>
    </location>
</feature>
<feature type="domain" description="PH" evidence="14">
    <location>
        <begin position="978"/>
        <end position="1060"/>
    </location>
</feature>
<sequence length="1767" mass="200731">MSSVSEVNVDIEDFLMNINLEQYLLHFREFGFNTVKDCAAINDSILHKIGISPTGHRRRIIKQLQIILSKMQDIPIYANIHKTKKNDETSKAHHAPSSDQDTCIELSDSCRVQTPSPTQLEIVIKNLDQSDVSVENSQPLKSNDKLSLPEHNFPIPEEEPDLNLGSLQDSLFGRESIKVESLSTKKTMDCTIEEQTEKVDLISENVSKLPNADPECLSFDCSLSEANSGNGTNGLLERSPPSPFFKFQGEMVVNDLYVPSSPFLAPMRSRSKLVSRPSRSFLLRHRPVPEIPGSTKGITGRKAGLGGAVLNNAPQGQIRSRLEKPASSLSPSPGSLPSPTETSKQKASPNQLPFPWDYFRERRNVATSTGKSVTQQKDSNEENSSSIFPYGETFIFQRLENSKKRSIKNEFWTHEEKPKGEGTTERNSFFIESSIYDNRRENVSEDKMEDIWIPREDKKSFPIGCASDSEYSTVEECFQSLRRKNSKASKSRTQKALNLDPVTRHSYPLSSTSGNAESSSAISSNAISPYACFYGSSARKVKSGWLDKLSPQGKRMFQKRWVKFDGFSISYYNNEKEKYSKGIIPLSAISTVRVQGDNKFEVVTTQRTFVFRVEKEEERNDWISILMNALKSQSLSSQSQAVVAPEKCGYLELRGYKAKIFTVLSGNSVWLCKNEQDFKGGLGITIIPMNVANVKQVDKTVKQSFEIITPYRSFSFTAESEKEKQEWIEAVQQSIAETLSDYEVAEKIWFNESNRSCADCKAPDPDWASINLCVVICKKCAGQHRSLGPKDSKVRSLKMDASIWSNELIELFIVIGNKRANDFWAGNLQKDEELHMESPVEKRKTFITQKYKEGRFRKTLLASLTKEELNKALCAAVVKPDVLETMALLFSGADVMCATGDPVHSTPYLLAKKAGQSLQMEFLYHNKFSDFPQHDVHFEGGLSQESSQSTFLCDFLYLSPAAASKLSSEKKLLEETSKKWCVLEGGFLSYYENNKSTTPNGTININEVICLAVHKEDFYLNTGPIFTFEIYLPSERAFLFGAETSQAQRQWTEAIAKHFVPFVAENLTEADYDLIGQLYYKDCHALDQWKKGWFAMDKSSLRFCLQMQEVQEDRMHLRRLQELTISTVVQNGEKIDVLLLVEKGRTLYIHGHTKLDFTVWHTAIEKAAGTDGNALQDQQLSKNDVPIIVNSCIAFVTQYGLGCKYIYQKNGDSLHVSELLESFKKDARSFKLRAGKHQLEDVTDVLKSFLSDTDDALLTKELYPYWISALDTQDDKERIKKYRAFIHTLPGVNRATLAAVIEHLYRVQKCSEINHMNTHNLALAFSSCLFQTKGQTSEEVNVIEDLIDNYVEIFEVTEDQVKQMDIENSFITKWKDTQVSQAGDLLIEVYVERKEPDCSIIIRISPMMEAEELTNDILAIKNIIPTKDDIWATFEVIENEELERPLHYTENVLEQVLRWSSLTEPGSAYLVVKRFLTIDTIKHYNERRALESIKEGTLKIKEEPSKILSGNKFQERYCVLRDGYLFLYKDPKSSKYDKMFSLSSMKFYLGVKKKMKPPTRHLCCDSLQTQMEWMASVFIAQHENDIRPPAGKERKRSITKNPKIGGLPLIPIQQEKNATQARRNIESAKVELEKLRLSEKRNQESGDSTLKERASIVAHCLEHRDDKLRNRTRKHRSFNCLEDTEAEVLCGQQKGHKGLKTLKKTEDINGKAALDPDNKLPSKVIEELSMVLQRSRTLPKESPGVLLEFVYKDAYFGQSNHITVICC</sequence>
<dbReference type="CDD" id="cd08856">
    <property type="entry name" value="ArfGap_ARAP2"/>
    <property type="match status" value="1"/>
</dbReference>
<evidence type="ECO:0000256" key="2">
    <source>
        <dbReference type="ARBA" id="ARBA00022468"/>
    </source>
</evidence>
<evidence type="ECO:0000256" key="8">
    <source>
        <dbReference type="ARBA" id="ARBA00022833"/>
    </source>
</evidence>
<dbReference type="PROSITE" id="PS50105">
    <property type="entry name" value="SAM_DOMAIN"/>
    <property type="match status" value="1"/>
</dbReference>
<dbReference type="SMART" id="SM00454">
    <property type="entry name" value="SAM"/>
    <property type="match status" value="1"/>
</dbReference>
<keyword evidence="7 12" id="KW-0863">Zinc-finger</keyword>
<dbReference type="Gene3D" id="2.30.29.30">
    <property type="entry name" value="Pleckstrin-homology domain (PH domain)/Phosphotyrosine-binding domain (PTB)"/>
    <property type="match status" value="5"/>
</dbReference>
<keyword evidence="8" id="KW-0862">Zinc</keyword>
<dbReference type="PANTHER" id="PTHR45899:SF1">
    <property type="entry name" value="ARF-GAP WITH RHO-GAP DOMAIN, ANK REPEAT AND PH DOMAIN-CONTAINING PROTEIN 2"/>
    <property type="match status" value="1"/>
</dbReference>
<dbReference type="PANTHER" id="PTHR45899">
    <property type="entry name" value="RHO GTPASE ACTIVATING PROTEIN AT 15B, ISOFORM C"/>
    <property type="match status" value="1"/>
</dbReference>
<feature type="compositionally biased region" description="Polar residues" evidence="13">
    <location>
        <begin position="340"/>
        <end position="351"/>
    </location>
</feature>
<dbReference type="GO" id="GO:0005547">
    <property type="term" value="F:phosphatidylinositol-3,4,5-trisphosphate binding"/>
    <property type="evidence" value="ECO:0007669"/>
    <property type="project" value="InterPro"/>
</dbReference>
<dbReference type="FunFam" id="2.30.29.30:FF:000128">
    <property type="entry name" value="arf-GAP with Rho-GAP domain, ANK repeat and PH domain-containing protein 2"/>
    <property type="match status" value="1"/>
</dbReference>
<dbReference type="InterPro" id="IPR011993">
    <property type="entry name" value="PH-like_dom_sf"/>
</dbReference>
<dbReference type="InterPro" id="IPR038508">
    <property type="entry name" value="ArfGAP_dom_sf"/>
</dbReference>
<keyword evidence="5" id="KW-0479">Metal-binding</keyword>
<keyword evidence="3" id="KW-0963">Cytoplasm</keyword>
<evidence type="ECO:0000256" key="12">
    <source>
        <dbReference type="PROSITE-ProRule" id="PRU00288"/>
    </source>
</evidence>
<dbReference type="SUPFAM" id="SSF47769">
    <property type="entry name" value="SAM/Pointed domain"/>
    <property type="match status" value="1"/>
</dbReference>
<evidence type="ECO:0000259" key="18">
    <source>
        <dbReference type="PROSITE" id="PS50238"/>
    </source>
</evidence>
<dbReference type="InterPro" id="IPR000159">
    <property type="entry name" value="RA_dom"/>
</dbReference>
<evidence type="ECO:0000256" key="4">
    <source>
        <dbReference type="ARBA" id="ARBA00022553"/>
    </source>
</evidence>
<dbReference type="CDD" id="cd13254">
    <property type="entry name" value="PH2_ARAP"/>
    <property type="match status" value="1"/>
</dbReference>
<dbReference type="InterPro" id="IPR001660">
    <property type="entry name" value="SAM"/>
</dbReference>
<dbReference type="CDD" id="cd13253">
    <property type="entry name" value="PH1_ARAP"/>
    <property type="match status" value="1"/>
</dbReference>
<dbReference type="InParanoid" id="L5K522"/>
<dbReference type="Pfam" id="PF00620">
    <property type="entry name" value="RhoGAP"/>
    <property type="match status" value="1"/>
</dbReference>
<feature type="region of interest" description="Disordered" evidence="13">
    <location>
        <begin position="135"/>
        <end position="162"/>
    </location>
</feature>
<dbReference type="SMART" id="SM00324">
    <property type="entry name" value="RhoGAP"/>
    <property type="match status" value="1"/>
</dbReference>
<evidence type="ECO:0000259" key="15">
    <source>
        <dbReference type="PROSITE" id="PS50105"/>
    </source>
</evidence>
<feature type="region of interest" description="Disordered" evidence="13">
    <location>
        <begin position="285"/>
        <end position="354"/>
    </location>
</feature>
<feature type="domain" description="SAM" evidence="15">
    <location>
        <begin position="10"/>
        <end position="70"/>
    </location>
</feature>
<dbReference type="EMBL" id="KB031030">
    <property type="protein sequence ID" value="ELK06432.1"/>
    <property type="molecule type" value="Genomic_DNA"/>
</dbReference>
<dbReference type="SUPFAM" id="SSF57863">
    <property type="entry name" value="ArfGap/RecO-like zinc finger"/>
    <property type="match status" value="1"/>
</dbReference>
<dbReference type="InterPro" id="IPR052227">
    <property type="entry name" value="Arf-Rho-GAP_ANK-PH_domain"/>
</dbReference>
<dbReference type="Gene3D" id="1.10.150.50">
    <property type="entry name" value="Transcription Factor, Ets-1"/>
    <property type="match status" value="1"/>
</dbReference>
<evidence type="ECO:0000256" key="1">
    <source>
        <dbReference type="ARBA" id="ARBA00004496"/>
    </source>
</evidence>
<dbReference type="Pfam" id="PF07647">
    <property type="entry name" value="SAM_2"/>
    <property type="match status" value="1"/>
</dbReference>
<dbReference type="InterPro" id="IPR037278">
    <property type="entry name" value="ARFGAP/RecO"/>
</dbReference>
<dbReference type="FunFam" id="1.10.220.150:FF:000006">
    <property type="entry name" value="arf-GAP with Rho-GAP domain, ANK repeat and PH domain-containing protein 3"/>
    <property type="match status" value="1"/>
</dbReference>
<dbReference type="PROSITE" id="PS50200">
    <property type="entry name" value="RA"/>
    <property type="match status" value="1"/>
</dbReference>
<proteinExistence type="predicted"/>
<evidence type="ECO:0000256" key="6">
    <source>
        <dbReference type="ARBA" id="ARBA00022737"/>
    </source>
</evidence>
<dbReference type="Proteomes" id="UP000010552">
    <property type="component" value="Unassembled WGS sequence"/>
</dbReference>
<dbReference type="PROSITE" id="PS50003">
    <property type="entry name" value="PH_DOMAIN"/>
    <property type="match status" value="3"/>
</dbReference>
<keyword evidence="2" id="KW-0343">GTPase activation</keyword>
<dbReference type="SMART" id="SM00105">
    <property type="entry name" value="ArfGap"/>
    <property type="match status" value="1"/>
</dbReference>
<evidence type="ECO:0000256" key="13">
    <source>
        <dbReference type="SAM" id="MobiDB-lite"/>
    </source>
</evidence>
<dbReference type="PROSITE" id="PS50115">
    <property type="entry name" value="ARFGAP"/>
    <property type="match status" value="1"/>
</dbReference>
<keyword evidence="4" id="KW-0597">Phosphoprotein</keyword>
<gene>
    <name evidence="19" type="ORF">PAL_GLEAN10022637</name>
</gene>
<dbReference type="InterPro" id="IPR013761">
    <property type="entry name" value="SAM/pointed_sf"/>
</dbReference>
<dbReference type="InterPro" id="IPR037858">
    <property type="entry name" value="RhoGAP_ARAP"/>
</dbReference>
<dbReference type="CDD" id="cd13256">
    <property type="entry name" value="PH3_ARAP"/>
    <property type="match status" value="1"/>
</dbReference>
<feature type="domain" description="PH" evidence="14">
    <location>
        <begin position="644"/>
        <end position="736"/>
    </location>
</feature>
<evidence type="ECO:0000256" key="7">
    <source>
        <dbReference type="ARBA" id="ARBA00022771"/>
    </source>
</evidence>
<name>L5K522_PTEAL</name>
<dbReference type="GO" id="GO:0008270">
    <property type="term" value="F:zinc ion binding"/>
    <property type="evidence" value="ECO:0007669"/>
    <property type="project" value="UniProtKB-KW"/>
</dbReference>
<feature type="compositionally biased region" description="Low complexity" evidence="13">
    <location>
        <begin position="325"/>
        <end position="339"/>
    </location>
</feature>
<keyword evidence="20" id="KW-1185">Reference proteome</keyword>
<keyword evidence="6" id="KW-0677">Repeat</keyword>
<dbReference type="Gene3D" id="1.10.220.150">
    <property type="entry name" value="Arf GTPase activating protein"/>
    <property type="match status" value="1"/>
</dbReference>
<evidence type="ECO:0000256" key="3">
    <source>
        <dbReference type="ARBA" id="ARBA00022490"/>
    </source>
</evidence>
<evidence type="ECO:0000256" key="9">
    <source>
        <dbReference type="ARBA" id="ARBA00057622"/>
    </source>
</evidence>
<dbReference type="GO" id="GO:0005096">
    <property type="term" value="F:GTPase activator activity"/>
    <property type="evidence" value="ECO:0007669"/>
    <property type="project" value="UniProtKB-KW"/>
</dbReference>
<evidence type="ECO:0000259" key="16">
    <source>
        <dbReference type="PROSITE" id="PS50115"/>
    </source>
</evidence>
<comment type="subcellular location">
    <subcellularLocation>
        <location evidence="1">Cytoplasm</location>
    </subcellularLocation>
</comment>
<evidence type="ECO:0000259" key="17">
    <source>
        <dbReference type="PROSITE" id="PS50200"/>
    </source>
</evidence>